<evidence type="ECO:0000259" key="5">
    <source>
        <dbReference type="PROSITE" id="PS51063"/>
    </source>
</evidence>
<name>A0A6P1MFM0_9FIRM</name>
<sequence length="222" mass="25643">MKEHINKISQTALFHGIKADDLMPMLTCLGSYIRNYKKGEFVFLSNDSIHSIGVILEGTIHMIKEDIWGNKTILTFIKNGELFGETFACGSQLNSVVSFYAATNCKILFMPFHKILHSCNMSCIFHHRLIENMVQLIADKNTQLMEKIEITSKKSLREKILTYMSIQAQFHQSNYFEIPLGRLELADYLCANRSALTRELNNMKQEGILDFEKNRFHLLKKN</sequence>
<proteinExistence type="predicted"/>
<dbReference type="Pfam" id="PF00027">
    <property type="entry name" value="cNMP_binding"/>
    <property type="match status" value="1"/>
</dbReference>
<feature type="domain" description="HTH crp-type" evidence="5">
    <location>
        <begin position="154"/>
        <end position="222"/>
    </location>
</feature>
<keyword evidence="1" id="KW-0805">Transcription regulation</keyword>
<dbReference type="GO" id="GO:0003677">
    <property type="term" value="F:DNA binding"/>
    <property type="evidence" value="ECO:0007669"/>
    <property type="project" value="UniProtKB-KW"/>
</dbReference>
<evidence type="ECO:0000313" key="6">
    <source>
        <dbReference type="EMBL" id="QHI73509.1"/>
    </source>
</evidence>
<dbReference type="Proteomes" id="UP000463883">
    <property type="component" value="Chromosome"/>
</dbReference>
<evidence type="ECO:0000259" key="4">
    <source>
        <dbReference type="PROSITE" id="PS50042"/>
    </source>
</evidence>
<feature type="domain" description="Cyclic nucleotide-binding" evidence="4">
    <location>
        <begin position="13"/>
        <end position="85"/>
    </location>
</feature>
<dbReference type="Pfam" id="PF13545">
    <property type="entry name" value="HTH_Crp_2"/>
    <property type="match status" value="1"/>
</dbReference>
<accession>A0A6P1MFM0</accession>
<dbReference type="AlphaFoldDB" id="A0A6P1MFM0"/>
<reference evidence="6 7" key="1">
    <citation type="submission" date="2020-01" db="EMBL/GenBank/DDBJ databases">
        <title>Genomic analysis of Aminipila sp. CBA3637.</title>
        <authorList>
            <person name="Kim Y.B."/>
            <person name="Roh S.W."/>
        </authorList>
    </citation>
    <scope>NUCLEOTIDE SEQUENCE [LARGE SCALE GENOMIC DNA]</scope>
    <source>
        <strain evidence="6 7">CBA3637</strain>
    </source>
</reference>
<evidence type="ECO:0000256" key="2">
    <source>
        <dbReference type="ARBA" id="ARBA00023125"/>
    </source>
</evidence>
<keyword evidence="7" id="KW-1185">Reference proteome</keyword>
<dbReference type="PROSITE" id="PS50042">
    <property type="entry name" value="CNMP_BINDING_3"/>
    <property type="match status" value="1"/>
</dbReference>
<dbReference type="EMBL" id="CP047591">
    <property type="protein sequence ID" value="QHI73509.1"/>
    <property type="molecule type" value="Genomic_DNA"/>
</dbReference>
<dbReference type="SMART" id="SM00100">
    <property type="entry name" value="cNMP"/>
    <property type="match status" value="1"/>
</dbReference>
<dbReference type="SUPFAM" id="SSF46785">
    <property type="entry name" value="Winged helix' DNA-binding domain"/>
    <property type="match status" value="1"/>
</dbReference>
<dbReference type="InterPro" id="IPR012318">
    <property type="entry name" value="HTH_CRP"/>
</dbReference>
<keyword evidence="3" id="KW-0804">Transcription</keyword>
<dbReference type="CDD" id="cd00038">
    <property type="entry name" value="CAP_ED"/>
    <property type="match status" value="1"/>
</dbReference>
<dbReference type="InterPro" id="IPR018490">
    <property type="entry name" value="cNMP-bd_dom_sf"/>
</dbReference>
<dbReference type="Gene3D" id="2.60.120.10">
    <property type="entry name" value="Jelly Rolls"/>
    <property type="match status" value="1"/>
</dbReference>
<protein>
    <submittedName>
        <fullName evidence="6">Cyclic nucleotide-binding domain-containing protein</fullName>
    </submittedName>
</protein>
<gene>
    <name evidence="6" type="ORF">Ami3637_14990</name>
</gene>
<dbReference type="GO" id="GO:0006355">
    <property type="term" value="P:regulation of DNA-templated transcription"/>
    <property type="evidence" value="ECO:0007669"/>
    <property type="project" value="InterPro"/>
</dbReference>
<dbReference type="PROSITE" id="PS51063">
    <property type="entry name" value="HTH_CRP_2"/>
    <property type="match status" value="1"/>
</dbReference>
<evidence type="ECO:0000313" key="7">
    <source>
        <dbReference type="Proteomes" id="UP000463883"/>
    </source>
</evidence>
<dbReference type="InterPro" id="IPR014710">
    <property type="entry name" value="RmlC-like_jellyroll"/>
</dbReference>
<dbReference type="KEGG" id="amic:Ami3637_14990"/>
<evidence type="ECO:0000256" key="1">
    <source>
        <dbReference type="ARBA" id="ARBA00023015"/>
    </source>
</evidence>
<dbReference type="InterPro" id="IPR000595">
    <property type="entry name" value="cNMP-bd_dom"/>
</dbReference>
<dbReference type="RefSeq" id="WP_162363274.1">
    <property type="nucleotide sequence ID" value="NZ_CP047591.1"/>
</dbReference>
<dbReference type="SUPFAM" id="SSF51206">
    <property type="entry name" value="cAMP-binding domain-like"/>
    <property type="match status" value="1"/>
</dbReference>
<evidence type="ECO:0000256" key="3">
    <source>
        <dbReference type="ARBA" id="ARBA00023163"/>
    </source>
</evidence>
<keyword evidence="2" id="KW-0238">DNA-binding</keyword>
<organism evidence="6 7">
    <name type="scientific">Aminipila terrae</name>
    <dbReference type="NCBI Taxonomy" id="2697030"/>
    <lineage>
        <taxon>Bacteria</taxon>
        <taxon>Bacillati</taxon>
        <taxon>Bacillota</taxon>
        <taxon>Clostridia</taxon>
        <taxon>Peptostreptococcales</taxon>
        <taxon>Anaerovoracaceae</taxon>
        <taxon>Aminipila</taxon>
    </lineage>
</organism>
<dbReference type="InterPro" id="IPR036390">
    <property type="entry name" value="WH_DNA-bd_sf"/>
</dbReference>